<dbReference type="InParanoid" id="Q7RRQ8"/>
<evidence type="ECO:0000313" key="2">
    <source>
        <dbReference type="Proteomes" id="UP000008553"/>
    </source>
</evidence>
<reference evidence="1 2" key="1">
    <citation type="journal article" date="2002" name="Nature">
        <title>Genome sequence and comparative analysis of the model rodent malaria parasite Plasmodium yoelii yoelii.</title>
        <authorList>
            <person name="Carlton J.M."/>
            <person name="Angiuoli S.V."/>
            <person name="Suh B.B."/>
            <person name="Kooij T.W."/>
            <person name="Pertea M."/>
            <person name="Silva J.C."/>
            <person name="Ermolaeva M.D."/>
            <person name="Allen J.E."/>
            <person name="Selengut J.D."/>
            <person name="Koo H.L."/>
            <person name="Peterson J.D."/>
            <person name="Pop M."/>
            <person name="Kosack D.S."/>
            <person name="Shumway M.F."/>
            <person name="Bidwell S.L."/>
            <person name="Shallom S.J."/>
            <person name="van Aken S.E."/>
            <person name="Riedmuller S.B."/>
            <person name="Feldblyum T.V."/>
            <person name="Cho J.K."/>
            <person name="Quackenbush J."/>
            <person name="Sedegah M."/>
            <person name="Shoaibi A."/>
            <person name="Cummings L.M."/>
            <person name="Florens L."/>
            <person name="Yates J.R."/>
            <person name="Raine J.D."/>
            <person name="Sinden R.E."/>
            <person name="Harris M.A."/>
            <person name="Cunningham D.A."/>
            <person name="Preiser P.R."/>
            <person name="Bergman L.W."/>
            <person name="Vaidya A.B."/>
            <person name="van Lin L.H."/>
            <person name="Janse C.J."/>
            <person name="Waters A.P."/>
            <person name="Smith H.O."/>
            <person name="White O.R."/>
            <person name="Salzberg S.L."/>
            <person name="Venter J.C."/>
            <person name="Fraser C.M."/>
            <person name="Hoffman S.L."/>
            <person name="Gardner M.J."/>
            <person name="Carucci D.J."/>
        </authorList>
    </citation>
    <scope>NUCLEOTIDE SEQUENCE [LARGE SCALE GENOMIC DNA]</scope>
    <source>
        <strain evidence="1 2">17XNL</strain>
    </source>
</reference>
<proteinExistence type="predicted"/>
<protein>
    <submittedName>
        <fullName evidence="1">Uncharacterized protein</fullName>
    </submittedName>
</protein>
<comment type="caution">
    <text evidence="1">The sequence shown here is derived from an EMBL/GenBank/DDBJ whole genome shotgun (WGS) entry which is preliminary data.</text>
</comment>
<organism evidence="1 2">
    <name type="scientific">Plasmodium yoelii yoelii</name>
    <dbReference type="NCBI Taxonomy" id="73239"/>
    <lineage>
        <taxon>Eukaryota</taxon>
        <taxon>Sar</taxon>
        <taxon>Alveolata</taxon>
        <taxon>Apicomplexa</taxon>
        <taxon>Aconoidasida</taxon>
        <taxon>Haemosporida</taxon>
        <taxon>Plasmodiidae</taxon>
        <taxon>Plasmodium</taxon>
        <taxon>Plasmodium (Vinckeia)</taxon>
    </lineage>
</organism>
<gene>
    <name evidence="1" type="ORF">PY00660</name>
</gene>
<dbReference type="Proteomes" id="UP000008553">
    <property type="component" value="Unassembled WGS sequence"/>
</dbReference>
<name>Q7RRQ8_PLAYO</name>
<evidence type="ECO:0000313" key="1">
    <source>
        <dbReference type="EMBL" id="EAA17672.1"/>
    </source>
</evidence>
<dbReference type="PaxDb" id="73239-Q7RRQ8"/>
<keyword evidence="2" id="KW-1185">Reference proteome</keyword>
<feature type="non-terminal residue" evidence="1">
    <location>
        <position position="12"/>
    </location>
</feature>
<dbReference type="EMBL" id="AABL01000180">
    <property type="protein sequence ID" value="EAA17672.1"/>
    <property type="molecule type" value="Genomic_DNA"/>
</dbReference>
<sequence>MSDNQFNLRKKN</sequence>
<accession>Q7RRQ8</accession>